<comment type="caution">
    <text evidence="1">The sequence shown here is derived from an EMBL/GenBank/DDBJ whole genome shotgun (WGS) entry which is preliminary data.</text>
</comment>
<dbReference type="EMBL" id="VWAW01000033">
    <property type="protein sequence ID" value="KAA5167264.1"/>
    <property type="molecule type" value="Genomic_DNA"/>
</dbReference>
<name>A0A642KID9_BACFG</name>
<accession>A0A642KID9</accession>
<evidence type="ECO:0000313" key="2">
    <source>
        <dbReference type="Proteomes" id="UP000436803"/>
    </source>
</evidence>
<proteinExistence type="predicted"/>
<dbReference type="AlphaFoldDB" id="A0A642KID9"/>
<gene>
    <name evidence="1" type="ORF">F2Z29_23015</name>
</gene>
<organism evidence="1 2">
    <name type="scientific">Bacteroides fragilis</name>
    <dbReference type="NCBI Taxonomy" id="817"/>
    <lineage>
        <taxon>Bacteria</taxon>
        <taxon>Pseudomonadati</taxon>
        <taxon>Bacteroidota</taxon>
        <taxon>Bacteroidia</taxon>
        <taxon>Bacteroidales</taxon>
        <taxon>Bacteroidaceae</taxon>
        <taxon>Bacteroides</taxon>
    </lineage>
</organism>
<protein>
    <submittedName>
        <fullName evidence="1">Uncharacterized protein</fullName>
    </submittedName>
</protein>
<dbReference type="Proteomes" id="UP000436803">
    <property type="component" value="Unassembled WGS sequence"/>
</dbReference>
<sequence length="95" mass="11454">MERNCKKDFQGWKGIMALKLLCCNIAAGRFNWRKYCTPQPYYGHEICVIPLHSSYGQIGYTVYFPYSNMPEVEYDWEMDRLTVDEENWQEYFQQS</sequence>
<evidence type="ECO:0000313" key="1">
    <source>
        <dbReference type="EMBL" id="KAA5167264.1"/>
    </source>
</evidence>
<reference evidence="1 2" key="1">
    <citation type="journal article" date="2019" name="Nat. Med.">
        <title>A library of human gut bacterial isolates paired with longitudinal multiomics data enables mechanistic microbiome research.</title>
        <authorList>
            <person name="Poyet M."/>
            <person name="Groussin M."/>
            <person name="Gibbons S.M."/>
            <person name="Avila-Pacheco J."/>
            <person name="Jiang X."/>
            <person name="Kearney S.M."/>
            <person name="Perrotta A.R."/>
            <person name="Berdy B."/>
            <person name="Zhao S."/>
            <person name="Lieberman T.D."/>
            <person name="Swanson P.K."/>
            <person name="Smith M."/>
            <person name="Roesemann S."/>
            <person name="Alexander J.E."/>
            <person name="Rich S.A."/>
            <person name="Livny J."/>
            <person name="Vlamakis H."/>
            <person name="Clish C."/>
            <person name="Bullock K."/>
            <person name="Deik A."/>
            <person name="Scott J."/>
            <person name="Pierce K.A."/>
            <person name="Xavier R.J."/>
            <person name="Alm E.J."/>
        </authorList>
    </citation>
    <scope>NUCLEOTIDE SEQUENCE [LARGE SCALE GENOMIC DNA]</scope>
    <source>
        <strain evidence="1 2">BIOML-A7</strain>
    </source>
</reference>